<dbReference type="GO" id="GO:0016787">
    <property type="term" value="F:hydrolase activity"/>
    <property type="evidence" value="ECO:0007669"/>
    <property type="project" value="UniProtKB-KW"/>
</dbReference>
<dbReference type="RefSeq" id="WP_316659461.1">
    <property type="nucleotide sequence ID" value="NZ_CATYWO010000008.1"/>
</dbReference>
<feature type="domain" description="RHS protein conserved region" evidence="1">
    <location>
        <begin position="140"/>
        <end position="173"/>
    </location>
</feature>
<gene>
    <name evidence="2" type="primary">rhsC_1</name>
    <name evidence="2" type="ORF">LMG7141_03842</name>
</gene>
<reference evidence="2 3" key="1">
    <citation type="submission" date="2023-07" db="EMBL/GenBank/DDBJ databases">
        <authorList>
            <person name="Peeters C."/>
        </authorList>
    </citation>
    <scope>NUCLEOTIDE SEQUENCE [LARGE SCALE GENOMIC DNA]</scope>
    <source>
        <strain evidence="2 3">LMG 7141</strain>
    </source>
</reference>
<evidence type="ECO:0000313" key="2">
    <source>
        <dbReference type="EMBL" id="CAJ0800573.1"/>
    </source>
</evidence>
<dbReference type="Gene3D" id="2.180.10.10">
    <property type="entry name" value="RHS repeat-associated core"/>
    <property type="match status" value="1"/>
</dbReference>
<dbReference type="EC" id="3.1.-.-" evidence="2"/>
<evidence type="ECO:0000313" key="3">
    <source>
        <dbReference type="Proteomes" id="UP001189616"/>
    </source>
</evidence>
<dbReference type="InterPro" id="IPR022385">
    <property type="entry name" value="Rhs_assc_core"/>
</dbReference>
<dbReference type="Pfam" id="PF03527">
    <property type="entry name" value="RHS"/>
    <property type="match status" value="1"/>
</dbReference>
<dbReference type="InterPro" id="IPR001826">
    <property type="entry name" value="RHS"/>
</dbReference>
<dbReference type="PANTHER" id="PTHR32305:SF15">
    <property type="entry name" value="PROTEIN RHSA-RELATED"/>
    <property type="match status" value="1"/>
</dbReference>
<evidence type="ECO:0000259" key="1">
    <source>
        <dbReference type="Pfam" id="PF03527"/>
    </source>
</evidence>
<protein>
    <submittedName>
        <fullName evidence="2">Deoxyribonuclease RhsC</fullName>
        <ecNumber evidence="2">3.1.-.-</ecNumber>
    </submittedName>
</protein>
<keyword evidence="2" id="KW-0378">Hydrolase</keyword>
<accession>A0ABN9JA77</accession>
<sequence length="346" mass="38974">MSAAYQYDALGRRITKHAQAVYFEPLGAGSVYIHNERARVNKELGCGFTLYGWDGDTLAWEARRDADIMRQGAYHPSPGSTRTTHYLYEPNSFVPIAQGVTHGMLPLHKQPAYAEADYDIDEDPLWQYEIQPTPFDSLAWYQCDHLGTPQELTDQTGEIAWSAHYKAWGAAQEVITDAARKAGIQNPIRFQGQYFDHETGLHYNRHRYYDPSSGRFISKDPIGLAGGLNVHAYAPNPVEWIDPLGLARIYKDAPYHGTMDNAVKSRAPTDGQFALNNSVQVKETSPRRVGVDARNDEIVVMDKTRTHPNGDEEFHGHVRCWCDLHNDQQSALKKSGMVSGKGRIKR</sequence>
<proteinExistence type="predicted"/>
<keyword evidence="3" id="KW-1185">Reference proteome</keyword>
<organism evidence="2 3">
    <name type="scientific">Ralstonia condita</name>
    <dbReference type="NCBI Taxonomy" id="3058600"/>
    <lineage>
        <taxon>Bacteria</taxon>
        <taxon>Pseudomonadati</taxon>
        <taxon>Pseudomonadota</taxon>
        <taxon>Betaproteobacteria</taxon>
        <taxon>Burkholderiales</taxon>
        <taxon>Burkholderiaceae</taxon>
        <taxon>Ralstonia</taxon>
    </lineage>
</organism>
<dbReference type="CDD" id="cd20695">
    <property type="entry name" value="CdiA-CT_5T87E_Ct"/>
    <property type="match status" value="1"/>
</dbReference>
<comment type="caution">
    <text evidence="2">The sequence shown here is derived from an EMBL/GenBank/DDBJ whole genome shotgun (WGS) entry which is preliminary data.</text>
</comment>
<dbReference type="Proteomes" id="UP001189616">
    <property type="component" value="Unassembled WGS sequence"/>
</dbReference>
<name>A0ABN9JA77_9RALS</name>
<dbReference type="NCBIfam" id="TIGR03696">
    <property type="entry name" value="Rhs_assc_core"/>
    <property type="match status" value="1"/>
</dbReference>
<dbReference type="PRINTS" id="PR00394">
    <property type="entry name" value="RHSPROTEIN"/>
</dbReference>
<dbReference type="EMBL" id="CATYWO010000008">
    <property type="protein sequence ID" value="CAJ0800573.1"/>
    <property type="molecule type" value="Genomic_DNA"/>
</dbReference>
<dbReference type="PANTHER" id="PTHR32305">
    <property type="match status" value="1"/>
</dbReference>
<dbReference type="InterPro" id="IPR050708">
    <property type="entry name" value="T6SS_VgrG/RHS"/>
</dbReference>